<evidence type="ECO:0000313" key="4">
    <source>
        <dbReference type="Proteomes" id="UP001296967"/>
    </source>
</evidence>
<dbReference type="Gene3D" id="3.30.70.930">
    <property type="match status" value="1"/>
</dbReference>
<reference evidence="3" key="1">
    <citation type="submission" date="2017-05" db="EMBL/GenBank/DDBJ databases">
        <authorList>
            <person name="Imhoff J.F."/>
            <person name="Rahn T."/>
            <person name="Kuenzel S."/>
            <person name="Neulinger S.C."/>
        </authorList>
    </citation>
    <scope>NUCLEOTIDE SEQUENCE</scope>
    <source>
        <strain evidence="3">DSM 4395</strain>
    </source>
</reference>
<sequence>MSVLADLSIFPVGQGEHLSGYVASVVALIADSGHPYQLTAMGTLFETEHIGAALSLIEQAHAVLAEAGCQRVYATVKLDIREGTQGRLTQKTASVEARLPRP</sequence>
<name>A0AAJ0XEY3_HALSE</name>
<keyword evidence="4" id="KW-1185">Reference proteome</keyword>
<gene>
    <name evidence="3" type="ORF">CCR82_01300</name>
</gene>
<proteinExistence type="inferred from homology"/>
<dbReference type="NCBIfam" id="TIGR00106">
    <property type="entry name" value="MTH1187 family thiamine-binding protein"/>
    <property type="match status" value="1"/>
</dbReference>
<dbReference type="InterPro" id="IPR002767">
    <property type="entry name" value="Thiamine_BP"/>
</dbReference>
<evidence type="ECO:0000313" key="3">
    <source>
        <dbReference type="EMBL" id="MBK5929205.1"/>
    </source>
</evidence>
<dbReference type="AlphaFoldDB" id="A0AAJ0XEY3"/>
<dbReference type="EMBL" id="NHSF01000010">
    <property type="protein sequence ID" value="MBK5929205.1"/>
    <property type="molecule type" value="Genomic_DNA"/>
</dbReference>
<feature type="domain" description="Thiamine-binding protein" evidence="2">
    <location>
        <begin position="5"/>
        <end position="96"/>
    </location>
</feature>
<organism evidence="3 4">
    <name type="scientific">Halochromatium salexigens</name>
    <name type="common">Chromatium salexigens</name>
    <dbReference type="NCBI Taxonomy" id="49447"/>
    <lineage>
        <taxon>Bacteria</taxon>
        <taxon>Pseudomonadati</taxon>
        <taxon>Pseudomonadota</taxon>
        <taxon>Gammaproteobacteria</taxon>
        <taxon>Chromatiales</taxon>
        <taxon>Chromatiaceae</taxon>
        <taxon>Halochromatium</taxon>
    </lineage>
</organism>
<evidence type="ECO:0000259" key="2">
    <source>
        <dbReference type="Pfam" id="PF01910"/>
    </source>
</evidence>
<dbReference type="PANTHER" id="PTHR33777:SF1">
    <property type="entry name" value="UPF0045 PROTEIN ECM15"/>
    <property type="match status" value="1"/>
</dbReference>
<dbReference type="RefSeq" id="WP_201243449.1">
    <property type="nucleotide sequence ID" value="NZ_NHSF01000010.1"/>
</dbReference>
<dbReference type="Pfam" id="PF01910">
    <property type="entry name" value="Thiamine_BP"/>
    <property type="match status" value="1"/>
</dbReference>
<dbReference type="GO" id="GO:0005829">
    <property type="term" value="C:cytosol"/>
    <property type="evidence" value="ECO:0007669"/>
    <property type="project" value="TreeGrafter"/>
</dbReference>
<comment type="similarity">
    <text evidence="1">Belongs to the UPF0045 family.</text>
</comment>
<dbReference type="InterPro" id="IPR029756">
    <property type="entry name" value="MTH1187/YkoF-like"/>
</dbReference>
<dbReference type="PANTHER" id="PTHR33777">
    <property type="entry name" value="UPF0045 PROTEIN ECM15"/>
    <property type="match status" value="1"/>
</dbReference>
<accession>A0AAJ0XEY3</accession>
<comment type="caution">
    <text evidence="3">The sequence shown here is derived from an EMBL/GenBank/DDBJ whole genome shotgun (WGS) entry which is preliminary data.</text>
</comment>
<reference evidence="3" key="2">
    <citation type="journal article" date="2020" name="Microorganisms">
        <title>Osmotic Adaptation and Compatible Solute Biosynthesis of Phototrophic Bacteria as Revealed from Genome Analyses.</title>
        <authorList>
            <person name="Imhoff J.F."/>
            <person name="Rahn T."/>
            <person name="Kunzel S."/>
            <person name="Keller A."/>
            <person name="Neulinger S.C."/>
        </authorList>
    </citation>
    <scope>NUCLEOTIDE SEQUENCE</scope>
    <source>
        <strain evidence="3">DSM 4395</strain>
    </source>
</reference>
<dbReference type="InterPro" id="IPR051614">
    <property type="entry name" value="UPF0045_domain"/>
</dbReference>
<dbReference type="SUPFAM" id="SSF89957">
    <property type="entry name" value="MTH1187/YkoF-like"/>
    <property type="match status" value="1"/>
</dbReference>
<protein>
    <recommendedName>
        <fullName evidence="2">Thiamine-binding protein domain-containing protein</fullName>
    </recommendedName>
</protein>
<dbReference type="Proteomes" id="UP001296967">
    <property type="component" value="Unassembled WGS sequence"/>
</dbReference>
<evidence type="ECO:0000256" key="1">
    <source>
        <dbReference type="ARBA" id="ARBA00010272"/>
    </source>
</evidence>